<dbReference type="HOGENOM" id="CLU_008020_1_0_1"/>
<name>A0A022VS32_TRIRU</name>
<dbReference type="PANTHER" id="PTHR31987">
    <property type="entry name" value="GLUTAMINASE A-RELATED"/>
    <property type="match status" value="1"/>
</dbReference>
<dbReference type="Pfam" id="PF17168">
    <property type="entry name" value="DUF5127"/>
    <property type="match status" value="1"/>
</dbReference>
<dbReference type="InterPro" id="IPR033433">
    <property type="entry name" value="GtaA_N"/>
</dbReference>
<dbReference type="AlphaFoldDB" id="A0A022VS32"/>
<dbReference type="InterPro" id="IPR052743">
    <property type="entry name" value="Glutaminase_GtaA"/>
</dbReference>
<sequence length="872" mass="98393">MLPWILLAWAVAYSALAGASRLTPSVLPLIVRNPYLSTWLADARHEPWSSWPIFWTGQHMGMSIMAHVPSTGNTYPLLGRPHDSLGPNNPNNRYNVSYAQFLGSKYDASTTNMTYLIQPEGKHLAGESVKITITFLSPITPTSTLRQSIPAGYVTVRVEGNMNVNIYMDMNGEWVTGDRGSSLIWKMDNIVDTKKGESLYQWQVSRKTEQLFTEFQDRAEWGMLHFLAPQGVRYESGTSMLLRTRFARTGVLQNRNDERFRTVMDEEPVFAYSKAFNLNGTDDEPNIEAIHDEVTFTIAHTQDPVVQFASARGLTLMKPLWESYFPDVKSLLNFHYFDLDKARILAHRYSNQLARDAQLSAAEDYVDVVSLTARQVLGATSFSGTSDNPLLFLKEISSNGNCQTVDVIFPSFPFFLYTNPRWLAYLLEPLIEHMLSGQYPNNYSMHDLGAHFPNMTGHPDGKDEYMPVEECGNMLIMGLSIVNSLRFPPEANTTAPRYPGTLEARDAEPDVVGLFPLRDLQTVGGIDRLDSVWGVGPDATNLARKWVEKSYRLWRQWTGYLVEFSLEPHNQLSTDDFAGWLALQTNLALKGIVGINAMSEMSNFVGKTDDYKYFKNISDTYITKWEGFGFSRDGTHAKLSYDWYGSWTTLYNMFADALLCFHLDGTEYDTHPRTLDDQEPIAPPPGKIGFIPRRVYEKQSKWYTTVRQKYGLPLDSRHLYTKSDWEFFSMAVSSPSVRSEILQSYAKWVNETSTDHPLTDLYKTEEDGGYPGPNFFARPVVGGHFAFLALEKACNGKATDGLKFLDDKDNNSPEDAPEDAPEDGVHNGDADKEDSQSPIQDSAGSEVKVGDQAQFPIQDMDDSQMTIVNEDD</sequence>
<evidence type="ECO:0000259" key="3">
    <source>
        <dbReference type="Pfam" id="PF16335"/>
    </source>
</evidence>
<proteinExistence type="predicted"/>
<evidence type="ECO:0000256" key="1">
    <source>
        <dbReference type="SAM" id="MobiDB-lite"/>
    </source>
</evidence>
<evidence type="ECO:0000313" key="5">
    <source>
        <dbReference type="EMBL" id="EZF48558.1"/>
    </source>
</evidence>
<organism evidence="5">
    <name type="scientific">Trichophyton rubrum CBS 288.86</name>
    <dbReference type="NCBI Taxonomy" id="1215330"/>
    <lineage>
        <taxon>Eukaryota</taxon>
        <taxon>Fungi</taxon>
        <taxon>Dikarya</taxon>
        <taxon>Ascomycota</taxon>
        <taxon>Pezizomycotina</taxon>
        <taxon>Eurotiomycetes</taxon>
        <taxon>Eurotiomycetidae</taxon>
        <taxon>Onygenales</taxon>
        <taxon>Arthrodermataceae</taxon>
        <taxon>Trichophyton</taxon>
    </lineage>
</organism>
<reference evidence="5" key="1">
    <citation type="submission" date="2014-02" db="EMBL/GenBank/DDBJ databases">
        <title>The Genome Sequence of Trichophyton rubrum (morphotype fischeri) CBS 288.86.</title>
        <authorList>
            <consortium name="The Broad Institute Genomics Platform"/>
            <person name="Cuomo C.A."/>
            <person name="White T.C."/>
            <person name="Graser Y."/>
            <person name="Martinez-Rossi N."/>
            <person name="Heitman J."/>
            <person name="Young S.K."/>
            <person name="Zeng Q."/>
            <person name="Gargeya S."/>
            <person name="Abouelleil A."/>
            <person name="Alvarado L."/>
            <person name="Chapman S.B."/>
            <person name="Gainer-Dewar J."/>
            <person name="Goldberg J."/>
            <person name="Griggs A."/>
            <person name="Gujja S."/>
            <person name="Hansen M."/>
            <person name="Howarth C."/>
            <person name="Imamovic A."/>
            <person name="Larimer J."/>
            <person name="Martinez D."/>
            <person name="Murphy C."/>
            <person name="Pearson M.D."/>
            <person name="Persinoti G."/>
            <person name="Poon T."/>
            <person name="Priest M."/>
            <person name="Roberts A.D."/>
            <person name="Saif S."/>
            <person name="Shea T.D."/>
            <person name="Sykes S.N."/>
            <person name="Wortman J."/>
            <person name="Nusbaum C."/>
            <person name="Birren B."/>
        </authorList>
    </citation>
    <scope>NUCLEOTIDE SEQUENCE [LARGE SCALE GENOMIC DNA]</scope>
    <source>
        <strain evidence="5">CBS 288.86</strain>
    </source>
</reference>
<gene>
    <name evidence="5" type="ORF">H103_07781</name>
</gene>
<dbReference type="OrthoDB" id="431715at2759"/>
<feature type="region of interest" description="Disordered" evidence="1">
    <location>
        <begin position="805"/>
        <end position="872"/>
    </location>
</feature>
<dbReference type="EMBL" id="KK207924">
    <property type="protein sequence ID" value="EZF48558.1"/>
    <property type="molecule type" value="Genomic_DNA"/>
</dbReference>
<feature type="domain" description="Glutaminase A central" evidence="3">
    <location>
        <begin position="363"/>
        <end position="482"/>
    </location>
</feature>
<feature type="compositionally biased region" description="Polar residues" evidence="1">
    <location>
        <begin position="863"/>
        <end position="872"/>
    </location>
</feature>
<feature type="domain" description="Glutaminase A N-terminal" evidence="4">
    <location>
        <begin position="125"/>
        <end position="354"/>
    </location>
</feature>
<evidence type="ECO:0000259" key="4">
    <source>
        <dbReference type="Pfam" id="PF17168"/>
    </source>
</evidence>
<evidence type="ECO:0008006" key="6">
    <source>
        <dbReference type="Google" id="ProtNLM"/>
    </source>
</evidence>
<feature type="domain" description="Glutaminase A central" evidence="3">
    <location>
        <begin position="688"/>
        <end position="788"/>
    </location>
</feature>
<evidence type="ECO:0000256" key="2">
    <source>
        <dbReference type="SAM" id="SignalP"/>
    </source>
</evidence>
<feature type="signal peptide" evidence="2">
    <location>
        <begin position="1"/>
        <end position="19"/>
    </location>
</feature>
<feature type="chain" id="PRO_5001510955" description="Glutaminase" evidence="2">
    <location>
        <begin position="20"/>
        <end position="872"/>
    </location>
</feature>
<feature type="domain" description="Glutaminase A central" evidence="3">
    <location>
        <begin position="544"/>
        <end position="663"/>
    </location>
</feature>
<protein>
    <recommendedName>
        <fullName evidence="6">Glutaminase</fullName>
    </recommendedName>
</protein>
<accession>A0A022VS32</accession>
<dbReference type="PANTHER" id="PTHR31987:SF12">
    <property type="entry name" value="PUTATIVE (AFU_ORTHOLOGUE AFUA_3G10910)-RELATED"/>
    <property type="match status" value="1"/>
</dbReference>
<feature type="compositionally biased region" description="Basic and acidic residues" evidence="1">
    <location>
        <begin position="823"/>
        <end position="835"/>
    </location>
</feature>
<dbReference type="InterPro" id="IPR032514">
    <property type="entry name" value="GtaA_central"/>
</dbReference>
<dbReference type="Pfam" id="PF16335">
    <property type="entry name" value="GtaA_6_Hairpin"/>
    <property type="match status" value="3"/>
</dbReference>
<dbReference type="Proteomes" id="UP000023758">
    <property type="component" value="Unassembled WGS sequence"/>
</dbReference>
<keyword evidence="2" id="KW-0732">Signal</keyword>